<keyword evidence="3" id="KW-1185">Reference proteome</keyword>
<dbReference type="OrthoDB" id="9980274at2759"/>
<dbReference type="InterPro" id="IPR006917">
    <property type="entry name" value="SOUL_heme-bd"/>
</dbReference>
<dbReference type="Pfam" id="PF04832">
    <property type="entry name" value="SOUL"/>
    <property type="match status" value="1"/>
</dbReference>
<proteinExistence type="inferred from homology"/>
<evidence type="ECO:0000256" key="1">
    <source>
        <dbReference type="ARBA" id="ARBA00009817"/>
    </source>
</evidence>
<accession>A0A814HHW0</accession>
<comment type="caution">
    <text evidence="2">The sequence shown here is derived from an EMBL/GenBank/DDBJ whole genome shotgun (WGS) entry which is preliminary data.</text>
</comment>
<dbReference type="InterPro" id="IPR011256">
    <property type="entry name" value="Reg_factor_effector_dom_sf"/>
</dbReference>
<dbReference type="PANTHER" id="PTHR11220">
    <property type="entry name" value="HEME-BINDING PROTEIN-RELATED"/>
    <property type="match status" value="1"/>
</dbReference>
<dbReference type="AlphaFoldDB" id="A0A814HHW0"/>
<reference evidence="2" key="1">
    <citation type="submission" date="2021-02" db="EMBL/GenBank/DDBJ databases">
        <authorList>
            <person name="Nowell W R."/>
        </authorList>
    </citation>
    <scope>NUCLEOTIDE SEQUENCE</scope>
    <source>
        <strain evidence="2">Ploen Becks lab</strain>
    </source>
</reference>
<evidence type="ECO:0000313" key="3">
    <source>
        <dbReference type="Proteomes" id="UP000663879"/>
    </source>
</evidence>
<organism evidence="2 3">
    <name type="scientific">Brachionus calyciflorus</name>
    <dbReference type="NCBI Taxonomy" id="104777"/>
    <lineage>
        <taxon>Eukaryota</taxon>
        <taxon>Metazoa</taxon>
        <taxon>Spiralia</taxon>
        <taxon>Gnathifera</taxon>
        <taxon>Rotifera</taxon>
        <taxon>Eurotatoria</taxon>
        <taxon>Monogononta</taxon>
        <taxon>Pseudotrocha</taxon>
        <taxon>Ploima</taxon>
        <taxon>Brachionidae</taxon>
        <taxon>Brachionus</taxon>
    </lineage>
</organism>
<sequence length="211" mass="24705">MPFGALKTMVNIGKNICNDYTVPVFKSLEKQDDFEIRYYEKNRYVIFKYKMIDSRDPNKNSSGDDSVMKNVWRLMKYTQGENDKKLNMKLYMPVFVFIETLSEVEEGSNDDVECEVRMMVSLPPEFQDENVQVPKPNDSNLYIDVVEGFKCFVRSFSGFANEQLFKTETQKLRDSLKKKNLESIKNQVICIAYDPPYKAFSRRNEVIVISI</sequence>
<dbReference type="Gene3D" id="3.20.80.10">
    <property type="entry name" value="Regulatory factor, effector binding domain"/>
    <property type="match status" value="1"/>
</dbReference>
<dbReference type="Proteomes" id="UP000663879">
    <property type="component" value="Unassembled WGS sequence"/>
</dbReference>
<name>A0A814HHW0_9BILA</name>
<dbReference type="SUPFAM" id="SSF55136">
    <property type="entry name" value="Probable bacterial effector-binding domain"/>
    <property type="match status" value="1"/>
</dbReference>
<protein>
    <submittedName>
        <fullName evidence="2">Uncharacterized protein</fullName>
    </submittedName>
</protein>
<gene>
    <name evidence="2" type="ORF">OXX778_LOCUS16807</name>
</gene>
<evidence type="ECO:0000313" key="2">
    <source>
        <dbReference type="EMBL" id="CAF1009218.1"/>
    </source>
</evidence>
<comment type="similarity">
    <text evidence="1">Belongs to the HEBP family.</text>
</comment>
<dbReference type="PANTHER" id="PTHR11220:SF1">
    <property type="entry name" value="HEME-BINDING PROTEIN 2"/>
    <property type="match status" value="1"/>
</dbReference>
<dbReference type="EMBL" id="CAJNOC010004091">
    <property type="protein sequence ID" value="CAF1009218.1"/>
    <property type="molecule type" value="Genomic_DNA"/>
</dbReference>